<organism evidence="2 3">
    <name type="scientific">Candidatus Uhrbacteria bacterium RIFCSPHIGHO2_01_FULL_63_20</name>
    <dbReference type="NCBI Taxonomy" id="1802385"/>
    <lineage>
        <taxon>Bacteria</taxon>
        <taxon>Candidatus Uhriibacteriota</taxon>
    </lineage>
</organism>
<accession>A0A1F7TK51</accession>
<dbReference type="InterPro" id="IPR005835">
    <property type="entry name" value="NTP_transferase_dom"/>
</dbReference>
<sequence>MKALIAAGGRATRLRPITWTINKHLIPLAGRPMLAHVIEKIVEAGITDIYVNVNPGEGESMRAALGDGSAFGAKLTYLEQQGGAKGVAHVVANAEAQLKGERFLFFLGDNIILGSIKRFVERFEAEKLDCMLAFSRVKDPQRFGVPEFDAAGKLVRVVEKPANPPSPFAVTGIYLYDTRFFDAFRTIAPSARGEYEISDVNSWYVGNGTVGFEEITGWWKDTGTPDALLEGNALVMDDLPRAAFTSEGTVSLEAQVQGLVKIGKGSVIGEGALIRGPVVIGEDCRLENCYVGPYTSIGDRTTIRHAEVEHSIIFPGVALTAQKRIVNSIVGANATVADVRDSVPRTGHQMIVGENSVLEI</sequence>
<feature type="domain" description="Nucleotidyl transferase" evidence="1">
    <location>
        <begin position="2"/>
        <end position="235"/>
    </location>
</feature>
<dbReference type="PANTHER" id="PTHR42883">
    <property type="entry name" value="GLUCOSE-1-PHOSPHATE THYMIDYLTRANSFERASE"/>
    <property type="match status" value="1"/>
</dbReference>
<evidence type="ECO:0000313" key="2">
    <source>
        <dbReference type="EMBL" id="OGL66350.1"/>
    </source>
</evidence>
<evidence type="ECO:0000313" key="3">
    <source>
        <dbReference type="Proteomes" id="UP000177885"/>
    </source>
</evidence>
<dbReference type="Gene3D" id="3.90.550.10">
    <property type="entry name" value="Spore Coat Polysaccharide Biosynthesis Protein SpsA, Chain A"/>
    <property type="match status" value="1"/>
</dbReference>
<proteinExistence type="predicted"/>
<dbReference type="GO" id="GO:0016740">
    <property type="term" value="F:transferase activity"/>
    <property type="evidence" value="ECO:0007669"/>
    <property type="project" value="UniProtKB-KW"/>
</dbReference>
<dbReference type="PANTHER" id="PTHR42883:SF2">
    <property type="entry name" value="THYMIDYLYLTRANSFERASE"/>
    <property type="match status" value="1"/>
</dbReference>
<dbReference type="Gene3D" id="2.160.10.10">
    <property type="entry name" value="Hexapeptide repeat proteins"/>
    <property type="match status" value="1"/>
</dbReference>
<dbReference type="AlphaFoldDB" id="A0A1F7TK51"/>
<gene>
    <name evidence="2" type="ORF">A2856_01480</name>
</gene>
<dbReference type="Proteomes" id="UP000177885">
    <property type="component" value="Unassembled WGS sequence"/>
</dbReference>
<dbReference type="Pfam" id="PF00483">
    <property type="entry name" value="NTP_transferase"/>
    <property type="match status" value="1"/>
</dbReference>
<protein>
    <submittedName>
        <fullName evidence="2">Glucose-1-phosphate thymidylyltransferase</fullName>
    </submittedName>
</protein>
<dbReference type="InterPro" id="IPR029044">
    <property type="entry name" value="Nucleotide-diphossugar_trans"/>
</dbReference>
<comment type="caution">
    <text evidence="2">The sequence shown here is derived from an EMBL/GenBank/DDBJ whole genome shotgun (WGS) entry which is preliminary data.</text>
</comment>
<name>A0A1F7TK51_9BACT</name>
<dbReference type="STRING" id="1802385.A2856_01480"/>
<reference evidence="2 3" key="1">
    <citation type="journal article" date="2016" name="Nat. Commun.">
        <title>Thousands of microbial genomes shed light on interconnected biogeochemical processes in an aquifer system.</title>
        <authorList>
            <person name="Anantharaman K."/>
            <person name="Brown C.T."/>
            <person name="Hug L.A."/>
            <person name="Sharon I."/>
            <person name="Castelle C.J."/>
            <person name="Probst A.J."/>
            <person name="Thomas B.C."/>
            <person name="Singh A."/>
            <person name="Wilkins M.J."/>
            <person name="Karaoz U."/>
            <person name="Brodie E.L."/>
            <person name="Williams K.H."/>
            <person name="Hubbard S.S."/>
            <person name="Banfield J.F."/>
        </authorList>
    </citation>
    <scope>NUCLEOTIDE SEQUENCE [LARGE SCALE GENOMIC DNA]</scope>
</reference>
<dbReference type="NCBIfam" id="TIGR01208">
    <property type="entry name" value="rmlA_long"/>
    <property type="match status" value="1"/>
</dbReference>
<keyword evidence="2" id="KW-0808">Transferase</keyword>
<dbReference type="EMBL" id="MGDT01000007">
    <property type="protein sequence ID" value="OGL66350.1"/>
    <property type="molecule type" value="Genomic_DNA"/>
</dbReference>
<dbReference type="SUPFAM" id="SSF53448">
    <property type="entry name" value="Nucleotide-diphospho-sugar transferases"/>
    <property type="match status" value="1"/>
</dbReference>
<evidence type="ECO:0000259" key="1">
    <source>
        <dbReference type="Pfam" id="PF00483"/>
    </source>
</evidence>
<dbReference type="InterPro" id="IPR005908">
    <property type="entry name" value="G1P_thy_trans_l"/>
</dbReference>